<dbReference type="SUPFAM" id="SSF75625">
    <property type="entry name" value="YebC-like"/>
    <property type="match status" value="1"/>
</dbReference>
<dbReference type="GO" id="GO:0005737">
    <property type="term" value="C:cytoplasm"/>
    <property type="evidence" value="ECO:0007669"/>
    <property type="project" value="UniProtKB-ARBA"/>
</dbReference>
<proteinExistence type="inferred from homology"/>
<dbReference type="AlphaFoldDB" id="A0A1G2LQE2"/>
<dbReference type="InterPro" id="IPR049083">
    <property type="entry name" value="TACO1_YebC_N"/>
</dbReference>
<evidence type="ECO:0000259" key="5">
    <source>
        <dbReference type="Pfam" id="PF01709"/>
    </source>
</evidence>
<dbReference type="InterPro" id="IPR029072">
    <property type="entry name" value="YebC-like"/>
</dbReference>
<evidence type="ECO:0000313" key="8">
    <source>
        <dbReference type="Proteomes" id="UP000178302"/>
    </source>
</evidence>
<comment type="similarity">
    <text evidence="1">Belongs to the TACO1 family.</text>
</comment>
<protein>
    <recommendedName>
        <fullName evidence="9">Transcriptional regulator</fullName>
    </recommendedName>
</protein>
<dbReference type="Gene3D" id="1.10.10.200">
    <property type="match status" value="1"/>
</dbReference>
<feature type="domain" description="TACO1/YebC-like N-terminal" evidence="6">
    <location>
        <begin position="5"/>
        <end position="75"/>
    </location>
</feature>
<evidence type="ECO:0000256" key="2">
    <source>
        <dbReference type="ARBA" id="ARBA00023015"/>
    </source>
</evidence>
<name>A0A1G2LQE2_9BACT</name>
<dbReference type="InterPro" id="IPR017856">
    <property type="entry name" value="Integrase-like_N"/>
</dbReference>
<evidence type="ECO:0000259" key="6">
    <source>
        <dbReference type="Pfam" id="PF20772"/>
    </source>
</evidence>
<feature type="domain" description="TACO1/YebC-like second and third" evidence="5">
    <location>
        <begin position="82"/>
        <end position="137"/>
    </location>
</feature>
<organism evidence="7 8">
    <name type="scientific">Candidatus Tagabacteria bacterium RIFCSPLOWO2_01_FULL_39_11</name>
    <dbReference type="NCBI Taxonomy" id="1802295"/>
    <lineage>
        <taxon>Bacteria</taxon>
        <taxon>Candidatus Tagaibacteriota</taxon>
    </lineage>
</organism>
<keyword evidence="3" id="KW-0804">Transcription</keyword>
<dbReference type="PANTHER" id="PTHR12532:SF0">
    <property type="entry name" value="TRANSLATIONAL ACTIVATOR OF CYTOCHROME C OXIDASE 1"/>
    <property type="match status" value="1"/>
</dbReference>
<dbReference type="PANTHER" id="PTHR12532">
    <property type="entry name" value="TRANSLATIONAL ACTIVATOR OF CYTOCHROME C OXIDASE 1"/>
    <property type="match status" value="1"/>
</dbReference>
<accession>A0A1G2LQE2</accession>
<dbReference type="Pfam" id="PF01709">
    <property type="entry name" value="Transcrip_reg"/>
    <property type="match status" value="1"/>
</dbReference>
<evidence type="ECO:0000256" key="1">
    <source>
        <dbReference type="ARBA" id="ARBA00008724"/>
    </source>
</evidence>
<evidence type="ECO:0000313" key="7">
    <source>
        <dbReference type="EMBL" id="OHA13109.1"/>
    </source>
</evidence>
<sequence>MSGHSKWSQIKHKKAETDEKRGKLFSKISRLISVSTKEGGTDPTANPKLKLAIEKAKEVNMPYDNIEKAIKKGSGMAEKGGLEEITYEAYGPSGAAIIIETVTNNKNRTVNEIKHILSQFDAKISTSGSALWAFEKKDDKWQSKHQIHEISENDKIKLKNLLEALENHDDVQNVITNSKPVA</sequence>
<dbReference type="Proteomes" id="UP000178302">
    <property type="component" value="Unassembled WGS sequence"/>
</dbReference>
<dbReference type="InterPro" id="IPR026564">
    <property type="entry name" value="Transcrip_reg_TACO1-like_dom3"/>
</dbReference>
<dbReference type="Pfam" id="PF20772">
    <property type="entry name" value="TACO1_YebC_N"/>
    <property type="match status" value="1"/>
</dbReference>
<dbReference type="InterPro" id="IPR048300">
    <property type="entry name" value="TACO1_YebC-like_2nd/3rd_dom"/>
</dbReference>
<dbReference type="FunFam" id="1.10.10.200:FF:000002">
    <property type="entry name" value="Probable transcriptional regulatory protein CLM62_37755"/>
    <property type="match status" value="1"/>
</dbReference>
<keyword evidence="2" id="KW-0805">Transcription regulation</keyword>
<feature type="region of interest" description="Disordered" evidence="4">
    <location>
        <begin position="1"/>
        <end position="21"/>
    </location>
</feature>
<reference evidence="7 8" key="1">
    <citation type="journal article" date="2016" name="Nat. Commun.">
        <title>Thousands of microbial genomes shed light on interconnected biogeochemical processes in an aquifer system.</title>
        <authorList>
            <person name="Anantharaman K."/>
            <person name="Brown C.T."/>
            <person name="Hug L.A."/>
            <person name="Sharon I."/>
            <person name="Castelle C.J."/>
            <person name="Probst A.J."/>
            <person name="Thomas B.C."/>
            <person name="Singh A."/>
            <person name="Wilkins M.J."/>
            <person name="Karaoz U."/>
            <person name="Brodie E.L."/>
            <person name="Williams K.H."/>
            <person name="Hubbard S.S."/>
            <person name="Banfield J.F."/>
        </authorList>
    </citation>
    <scope>NUCLEOTIDE SEQUENCE [LARGE SCALE GENOMIC DNA]</scope>
</reference>
<evidence type="ECO:0000256" key="3">
    <source>
        <dbReference type="ARBA" id="ARBA00023163"/>
    </source>
</evidence>
<dbReference type="InterPro" id="IPR002876">
    <property type="entry name" value="Transcrip_reg_TACO1-like"/>
</dbReference>
<evidence type="ECO:0008006" key="9">
    <source>
        <dbReference type="Google" id="ProtNLM"/>
    </source>
</evidence>
<dbReference type="EMBL" id="MHQZ01000042">
    <property type="protein sequence ID" value="OHA13109.1"/>
    <property type="molecule type" value="Genomic_DNA"/>
</dbReference>
<gene>
    <name evidence="7" type="ORF">A2909_01400</name>
</gene>
<comment type="caution">
    <text evidence="7">The sequence shown here is derived from an EMBL/GenBank/DDBJ whole genome shotgun (WGS) entry which is preliminary data.</text>
</comment>
<evidence type="ECO:0000256" key="4">
    <source>
        <dbReference type="SAM" id="MobiDB-lite"/>
    </source>
</evidence>
<dbReference type="Gene3D" id="3.30.70.980">
    <property type="match status" value="1"/>
</dbReference>